<accession>A0A7H9DRH3</accession>
<dbReference type="AlphaFoldDB" id="A0A7H9DRH3"/>
<evidence type="ECO:0000313" key="2">
    <source>
        <dbReference type="Proteomes" id="UP000510643"/>
    </source>
</evidence>
<keyword evidence="2" id="KW-1185">Reference proteome</keyword>
<dbReference type="Proteomes" id="UP000510643">
    <property type="component" value="Chromosome"/>
</dbReference>
<evidence type="ECO:0000313" key="1">
    <source>
        <dbReference type="EMBL" id="QLL57724.1"/>
    </source>
</evidence>
<organism evidence="1 2">
    <name type="scientific">Empedobacter falsenii</name>
    <dbReference type="NCBI Taxonomy" id="343874"/>
    <lineage>
        <taxon>Bacteria</taxon>
        <taxon>Pseudomonadati</taxon>
        <taxon>Bacteroidota</taxon>
        <taxon>Flavobacteriia</taxon>
        <taxon>Flavobacteriales</taxon>
        <taxon>Weeksellaceae</taxon>
        <taxon>Empedobacter</taxon>
    </lineage>
</organism>
<gene>
    <name evidence="1" type="ORF">FH779_06355</name>
</gene>
<sequence>MNLNQQIYSKESIKARMLQNATKLWGVKNIQALDPLVKLLIDAFSTEVFKANNEIQNVNGRILEKLARLLTPTKYTHPNPAHAIAFCIAEEDKELLLEHSEFFFKKHLNSFRKVQSDQQIEIPFTPIDNVEIINAQTVLMVAGNTVYEIDEQLNKLPVSRISNSIENYRKIKIGLDFSNFSSEIFPESLNFYCSNPTFEHIDFVYRLLPHIKITCNENELNITSGKNYPKIEEIQGYEGLFRDQSILFKLKEDIKNIYSDKFIEVDGFNPKVADNFSNWPEELYDQIQLIQQYKDRNLVWLTVEFPPQYDQDILENFSFVLNAFPIYNRGWKKTEYNLDIMGNNIPLETADNEYFLYVDEVIDELGKKYTEIPFMPTNDLERGLYTVRRGGMERFNARNAVDLLSNVMELLRDEVAAFSVYNRDNVKDVLGEISIKVKGLMIKTDQVNRQLKDDVNYVIIEPVENSGHTYATFWMTNCSMANSLRPGTELSSQKNQQKIYLLTETIGGLEEQKRSDTILAYKYALTTRDKIISKEDVKNYCKMELRDEVKKISVKRGTMISDRPKEGFIRTVDVEIIPINYAFYGQKYWDNVADVLKNNIKLKAIDGVEYRVNINEN</sequence>
<dbReference type="KEGG" id="efal:FH779_06355"/>
<name>A0A7H9DRH3_9FLAO</name>
<dbReference type="InterPro" id="IPR010272">
    <property type="entry name" value="T6SS_TssF"/>
</dbReference>
<dbReference type="Pfam" id="PF05947">
    <property type="entry name" value="T6SS_TssF"/>
    <property type="match status" value="1"/>
</dbReference>
<proteinExistence type="predicted"/>
<protein>
    <submittedName>
        <fullName evidence="1">Uncharacterized protein</fullName>
    </submittedName>
</protein>
<reference evidence="1 2" key="1">
    <citation type="submission" date="2019-06" db="EMBL/GenBank/DDBJ databases">
        <title>Emergence of pandrug resistant Empedobacter falsenii in China.</title>
        <authorList>
            <person name="Dong N."/>
            <person name="Chen S."/>
            <person name="Zhang R."/>
        </authorList>
    </citation>
    <scope>NUCLEOTIDE SEQUENCE [LARGE SCALE GENOMIC DNA]</scope>
    <source>
        <strain evidence="1 2">1681-1</strain>
    </source>
</reference>
<dbReference type="RefSeq" id="WP_180906423.1">
    <property type="nucleotide sequence ID" value="NZ_CP040908.1"/>
</dbReference>
<dbReference type="GeneID" id="78401070"/>
<dbReference type="EMBL" id="CP040908">
    <property type="protein sequence ID" value="QLL57724.1"/>
    <property type="molecule type" value="Genomic_DNA"/>
</dbReference>